<feature type="non-terminal residue" evidence="5">
    <location>
        <position position="1"/>
    </location>
</feature>
<dbReference type="SMART" id="SM00708">
    <property type="entry name" value="PhBP"/>
    <property type="match status" value="1"/>
</dbReference>
<accession>A0A0A1WED3</accession>
<evidence type="ECO:0000256" key="1">
    <source>
        <dbReference type="ARBA" id="ARBA00004613"/>
    </source>
</evidence>
<dbReference type="InterPro" id="IPR006170">
    <property type="entry name" value="PBP/GOBP"/>
</dbReference>
<proteinExistence type="inferred from homology"/>
<name>A0A0A1WED3_ZEUCU</name>
<reference evidence="5" key="1">
    <citation type="submission" date="2014-11" db="EMBL/GenBank/DDBJ databases">
        <authorList>
            <person name="Geib S."/>
        </authorList>
    </citation>
    <scope>NUCLEOTIDE SEQUENCE</scope>
</reference>
<keyword evidence="4" id="KW-0732">Signal</keyword>
<dbReference type="InterPro" id="IPR036728">
    <property type="entry name" value="PBP_GOBP_sf"/>
</dbReference>
<dbReference type="Pfam" id="PF01395">
    <property type="entry name" value="PBP_GOBP"/>
    <property type="match status" value="1"/>
</dbReference>
<dbReference type="EMBL" id="GBXI01017025">
    <property type="protein sequence ID" value="JAC97266.1"/>
    <property type="molecule type" value="Transcribed_RNA"/>
</dbReference>
<organism evidence="5">
    <name type="scientific">Zeugodacus cucurbitae</name>
    <name type="common">Melon fruit fly</name>
    <name type="synonym">Bactrocera cucurbitae</name>
    <dbReference type="NCBI Taxonomy" id="28588"/>
    <lineage>
        <taxon>Eukaryota</taxon>
        <taxon>Metazoa</taxon>
        <taxon>Ecdysozoa</taxon>
        <taxon>Arthropoda</taxon>
        <taxon>Hexapoda</taxon>
        <taxon>Insecta</taxon>
        <taxon>Pterygota</taxon>
        <taxon>Neoptera</taxon>
        <taxon>Endopterygota</taxon>
        <taxon>Diptera</taxon>
        <taxon>Brachycera</taxon>
        <taxon>Muscomorpha</taxon>
        <taxon>Tephritoidea</taxon>
        <taxon>Tephritidae</taxon>
        <taxon>Zeugodacus</taxon>
        <taxon>Zeugodacus</taxon>
    </lineage>
</organism>
<dbReference type="GO" id="GO:0005549">
    <property type="term" value="F:odorant binding"/>
    <property type="evidence" value="ECO:0007669"/>
    <property type="project" value="InterPro"/>
</dbReference>
<dbReference type="GO" id="GO:0007608">
    <property type="term" value="P:sensory perception of smell"/>
    <property type="evidence" value="ECO:0007669"/>
    <property type="project" value="TreeGrafter"/>
</dbReference>
<dbReference type="CDD" id="cd23992">
    <property type="entry name" value="PBP_GOBP"/>
    <property type="match status" value="1"/>
</dbReference>
<dbReference type="Gene3D" id="1.10.238.20">
    <property type="entry name" value="Pheromone/general odorant binding protein domain"/>
    <property type="match status" value="1"/>
</dbReference>
<comment type="similarity">
    <text evidence="2">Belongs to the PBP/GOBP family.</text>
</comment>
<dbReference type="SUPFAM" id="SSF47565">
    <property type="entry name" value="Insect pheromone/odorant-binding proteins"/>
    <property type="match status" value="1"/>
</dbReference>
<dbReference type="AlphaFoldDB" id="A0A0A1WED3"/>
<evidence type="ECO:0000256" key="4">
    <source>
        <dbReference type="ARBA" id="ARBA00022729"/>
    </source>
</evidence>
<gene>
    <name evidence="5" type="primary">Obp99a_1</name>
    <name evidence="5" type="ORF">g.16893</name>
</gene>
<dbReference type="PANTHER" id="PTHR11857:SF43">
    <property type="entry name" value="GEO07291P1-RELATED"/>
    <property type="match status" value="1"/>
</dbReference>
<sequence length="208" mass="24742">CLWFLALNGFNDEFTILSCNLNLDNATSNEVHSVYYHYTLLHINRARKYSHTYIYICKCIINKKLSLCDHQINADHEETTEDDFLSAGERCFQRERLAASYQRRFDNFEYPDEEPVHRYVHCIWTELKLWNDRTGFNVEHIAALYRDKANTEVLVPILSECNRNTQNEPTLRWCYKAFKCVLNSRVGQWFKEDVGRKLHERRVGNHVG</sequence>
<evidence type="ECO:0000256" key="2">
    <source>
        <dbReference type="ARBA" id="ARBA00008098"/>
    </source>
</evidence>
<reference evidence="5" key="2">
    <citation type="journal article" date="2015" name="Gigascience">
        <title>Reconstructing a comprehensive transcriptome assembly of a white-pupal translocated strain of the pest fruit fly Bactrocera cucurbitae.</title>
        <authorList>
            <person name="Sim S.B."/>
            <person name="Calla B."/>
            <person name="Hall B."/>
            <person name="DeRego T."/>
            <person name="Geib S.M."/>
        </authorList>
    </citation>
    <scope>NUCLEOTIDE SEQUENCE</scope>
</reference>
<protein>
    <submittedName>
        <fullName evidence="5">General odorant-binding protein 99a</fullName>
    </submittedName>
</protein>
<comment type="subcellular location">
    <subcellularLocation>
        <location evidence="1">Secreted</location>
    </subcellularLocation>
</comment>
<keyword evidence="3" id="KW-0964">Secreted</keyword>
<evidence type="ECO:0000313" key="5">
    <source>
        <dbReference type="EMBL" id="JAC97266.1"/>
    </source>
</evidence>
<evidence type="ECO:0000256" key="3">
    <source>
        <dbReference type="ARBA" id="ARBA00022525"/>
    </source>
</evidence>
<dbReference type="GO" id="GO:0005615">
    <property type="term" value="C:extracellular space"/>
    <property type="evidence" value="ECO:0007669"/>
    <property type="project" value="TreeGrafter"/>
</dbReference>
<dbReference type="PANTHER" id="PTHR11857">
    <property type="entry name" value="ODORANT BINDING PROTEIN-RELATED"/>
    <property type="match status" value="1"/>
</dbReference>